<proteinExistence type="predicted"/>
<dbReference type="PANTHER" id="PTHR31876">
    <property type="entry name" value="COV-LIKE PROTEIN 1"/>
    <property type="match status" value="1"/>
</dbReference>
<sequence length="201" mass="22058">MNKIGGALLNYLIKGLLIVLPIALSIYIVIWAVTTVDSWLNVNNILGVDPRTGASRNIPGLGLALVVTLILVAGIFVTNFVTEPMYNWFTRWMNRLPGLNFIYSSIKDLTEAFVGDEKKFNHPVLVEMNSDIKRIGFLTQNDLEAIGLPGECVVYFPFSYSFAGQVCVVSRDKVKELNISAAEAMKLVVSGGVSHITPPIV</sequence>
<dbReference type="Pfam" id="PF04367">
    <property type="entry name" value="DUF502"/>
    <property type="match status" value="1"/>
</dbReference>
<gene>
    <name evidence="2" type="ORF">SAMN06265348_107209</name>
</gene>
<name>A0A521E8L4_9SPHI</name>
<evidence type="ECO:0000313" key="3">
    <source>
        <dbReference type="Proteomes" id="UP000320300"/>
    </source>
</evidence>
<keyword evidence="1" id="KW-1133">Transmembrane helix</keyword>
<protein>
    <submittedName>
        <fullName evidence="2">Uncharacterized membrane protein</fullName>
    </submittedName>
</protein>
<feature type="transmembrane region" description="Helical" evidence="1">
    <location>
        <begin position="12"/>
        <end position="33"/>
    </location>
</feature>
<evidence type="ECO:0000256" key="1">
    <source>
        <dbReference type="SAM" id="Phobius"/>
    </source>
</evidence>
<dbReference type="Proteomes" id="UP000320300">
    <property type="component" value="Unassembled WGS sequence"/>
</dbReference>
<dbReference type="InterPro" id="IPR007462">
    <property type="entry name" value="COV1-like"/>
</dbReference>
<keyword evidence="1" id="KW-0812">Transmembrane</keyword>
<dbReference type="EMBL" id="FXTN01000007">
    <property type="protein sequence ID" value="SMO80122.1"/>
    <property type="molecule type" value="Genomic_DNA"/>
</dbReference>
<accession>A0A521E8L4</accession>
<keyword evidence="3" id="KW-1185">Reference proteome</keyword>
<dbReference type="PANTHER" id="PTHR31876:SF26">
    <property type="entry name" value="PROTEIN LIKE COV 2"/>
    <property type="match status" value="1"/>
</dbReference>
<organism evidence="2 3">
    <name type="scientific">Pedobacter westerhofensis</name>
    <dbReference type="NCBI Taxonomy" id="425512"/>
    <lineage>
        <taxon>Bacteria</taxon>
        <taxon>Pseudomonadati</taxon>
        <taxon>Bacteroidota</taxon>
        <taxon>Sphingobacteriia</taxon>
        <taxon>Sphingobacteriales</taxon>
        <taxon>Sphingobacteriaceae</taxon>
        <taxon>Pedobacter</taxon>
    </lineage>
</organism>
<keyword evidence="1" id="KW-0472">Membrane</keyword>
<feature type="transmembrane region" description="Helical" evidence="1">
    <location>
        <begin position="58"/>
        <end position="81"/>
    </location>
</feature>
<dbReference type="AlphaFoldDB" id="A0A521E8L4"/>
<evidence type="ECO:0000313" key="2">
    <source>
        <dbReference type="EMBL" id="SMO80122.1"/>
    </source>
</evidence>
<dbReference type="OrthoDB" id="9789516at2"/>
<reference evidence="2 3" key="1">
    <citation type="submission" date="2017-05" db="EMBL/GenBank/DDBJ databases">
        <authorList>
            <person name="Varghese N."/>
            <person name="Submissions S."/>
        </authorList>
    </citation>
    <scope>NUCLEOTIDE SEQUENCE [LARGE SCALE GENOMIC DNA]</scope>
    <source>
        <strain evidence="2 3">DSM 19036</strain>
    </source>
</reference>
<dbReference type="RefSeq" id="WP_142529028.1">
    <property type="nucleotide sequence ID" value="NZ_CBCSJO010000007.1"/>
</dbReference>